<accession>I5B1P1</accession>
<evidence type="ECO:0000313" key="1">
    <source>
        <dbReference type="EMBL" id="EIM63404.1"/>
    </source>
</evidence>
<name>I5B1P1_9BACT</name>
<reference evidence="1 2" key="1">
    <citation type="submission" date="2011-09" db="EMBL/GenBank/DDBJ databases">
        <authorList>
            <consortium name="US DOE Joint Genome Institute (JGI-PGF)"/>
            <person name="Lucas S."/>
            <person name="Han J."/>
            <person name="Lapidus A."/>
            <person name="Cheng J.-F."/>
            <person name="Goodwin L."/>
            <person name="Pitluck S."/>
            <person name="Peters L."/>
            <person name="Land M.L."/>
            <person name="Hauser L."/>
            <person name="Orellana R."/>
            <person name="Lovley D."/>
            <person name="Woyke T.J."/>
        </authorList>
    </citation>
    <scope>NUCLEOTIDE SEQUENCE [LARGE SCALE GENOMIC DNA]</scope>
    <source>
        <strain evidence="1 2">2ac9</strain>
    </source>
</reference>
<proteinExistence type="predicted"/>
<organism evidence="1 2">
    <name type="scientific">Desulfobacter postgatei 2ac9</name>
    <dbReference type="NCBI Taxonomy" id="879212"/>
    <lineage>
        <taxon>Bacteria</taxon>
        <taxon>Pseudomonadati</taxon>
        <taxon>Thermodesulfobacteriota</taxon>
        <taxon>Desulfobacteria</taxon>
        <taxon>Desulfobacterales</taxon>
        <taxon>Desulfobacteraceae</taxon>
        <taxon>Desulfobacter</taxon>
    </lineage>
</organism>
<reference evidence="1 2" key="2">
    <citation type="submission" date="2012-02" db="EMBL/GenBank/DDBJ databases">
        <title>Improved High-Quality Draft sequence of Desulfobacter postgatei 2ac9.</title>
        <authorList>
            <consortium name="US DOE Joint Genome Institute"/>
            <person name="Lucas S."/>
            <person name="Han J."/>
            <person name="Lapidus A."/>
            <person name="Cheng J.-F."/>
            <person name="Goodwin L."/>
            <person name="Pitluck S."/>
            <person name="Peters L."/>
            <person name="Ovchinnikova G."/>
            <person name="Held B."/>
            <person name="Detter J.C."/>
            <person name="Han C."/>
            <person name="Tapia R."/>
            <person name="Land M."/>
            <person name="Hauser L."/>
            <person name="Kyrpides N."/>
            <person name="Ivanova N."/>
            <person name="Pagani I."/>
            <person name="Orellana R."/>
            <person name="Lovley D."/>
            <person name="Woyke T."/>
        </authorList>
    </citation>
    <scope>NUCLEOTIDE SEQUENCE [LARGE SCALE GENOMIC DNA]</scope>
    <source>
        <strain evidence="1 2">2ac9</strain>
    </source>
</reference>
<sequence>MSSLTPITEFMSPEFKETGRISALLYPELCPEFSSVPEFLIALTLQKRTPDSEESRVLLFLPLSDQTWVFNNQTGCLRETGD</sequence>
<gene>
    <name evidence="1" type="ORF">DespoDRAFT_01460</name>
</gene>
<dbReference type="HOGENOM" id="CLU_2552754_0_0_7"/>
<keyword evidence="2" id="KW-1185">Reference proteome</keyword>
<evidence type="ECO:0000313" key="2">
    <source>
        <dbReference type="Proteomes" id="UP000005778"/>
    </source>
</evidence>
<protein>
    <submittedName>
        <fullName evidence="1">Uncharacterized protein</fullName>
    </submittedName>
</protein>
<dbReference type="EMBL" id="CM001488">
    <property type="protein sequence ID" value="EIM63404.1"/>
    <property type="molecule type" value="Genomic_DNA"/>
</dbReference>
<dbReference type="Proteomes" id="UP000005778">
    <property type="component" value="Chromosome"/>
</dbReference>
<dbReference type="AlphaFoldDB" id="I5B1P1"/>